<dbReference type="InterPro" id="IPR006685">
    <property type="entry name" value="MscS_channel_2nd"/>
</dbReference>
<reference evidence="9 10" key="1">
    <citation type="submission" date="2015-08" db="EMBL/GenBank/DDBJ databases">
        <authorList>
            <person name="Babu N.S."/>
            <person name="Beckwith C.J."/>
            <person name="Beseler K.G."/>
            <person name="Brison A."/>
            <person name="Carone J.V."/>
            <person name="Caskin T.P."/>
            <person name="Diamond M."/>
            <person name="Durham M.E."/>
            <person name="Foxe J.M."/>
            <person name="Go M."/>
            <person name="Henderson B.A."/>
            <person name="Jones I.B."/>
            <person name="McGettigan J.A."/>
            <person name="Micheletti S.J."/>
            <person name="Nasrallah M.E."/>
            <person name="Ortiz D."/>
            <person name="Piller C.R."/>
            <person name="Privatt S.R."/>
            <person name="Schneider S.L."/>
            <person name="Sharp S."/>
            <person name="Smith T.C."/>
            <person name="Stanton J.D."/>
            <person name="Ullery H.E."/>
            <person name="Wilson R.J."/>
            <person name="Serrano M.G."/>
            <person name="Buck G."/>
            <person name="Lee V."/>
            <person name="Wang Y."/>
            <person name="Carvalho R."/>
            <person name="Voegtly L."/>
            <person name="Shi R."/>
            <person name="Duckworth R."/>
            <person name="Johnson A."/>
            <person name="Loviza R."/>
            <person name="Walstead R."/>
            <person name="Shah Z."/>
            <person name="Kiflezghi M."/>
            <person name="Wade K."/>
            <person name="Ball S.L."/>
            <person name="Bradley K.W."/>
            <person name="Asai D.J."/>
            <person name="Bowman C.A."/>
            <person name="Russell D.A."/>
            <person name="Pope W.H."/>
            <person name="Jacobs-Sera D."/>
            <person name="Hendrix R.W."/>
            <person name="Hatfull G.F."/>
        </authorList>
    </citation>
    <scope>NUCLEOTIDE SEQUENCE [LARGE SCALE GENOMIC DNA]</scope>
    <source>
        <strain evidence="9 10">DSM 27648</strain>
    </source>
</reference>
<keyword evidence="5 7" id="KW-0472">Membrane</keyword>
<dbReference type="InterPro" id="IPR011066">
    <property type="entry name" value="MscS_channel_C_sf"/>
</dbReference>
<dbReference type="KEGG" id="llu:AKJ09_01955"/>
<gene>
    <name evidence="9" type="ORF">AKJ09_01955</name>
</gene>
<dbReference type="Gene3D" id="3.30.70.100">
    <property type="match status" value="1"/>
</dbReference>
<feature type="compositionally biased region" description="Low complexity" evidence="6">
    <location>
        <begin position="349"/>
        <end position="363"/>
    </location>
</feature>
<evidence type="ECO:0000256" key="4">
    <source>
        <dbReference type="ARBA" id="ARBA00022989"/>
    </source>
</evidence>
<comment type="subcellular location">
    <subcellularLocation>
        <location evidence="1">Cell membrane</location>
        <topology evidence="1">Multi-pass membrane protein</topology>
    </subcellularLocation>
</comment>
<evidence type="ECO:0000256" key="7">
    <source>
        <dbReference type="SAM" id="Phobius"/>
    </source>
</evidence>
<evidence type="ECO:0000256" key="3">
    <source>
        <dbReference type="ARBA" id="ARBA00022692"/>
    </source>
</evidence>
<feature type="transmembrane region" description="Helical" evidence="7">
    <location>
        <begin position="122"/>
        <end position="145"/>
    </location>
</feature>
<dbReference type="EMBL" id="CP012333">
    <property type="protein sequence ID" value="AKU95291.1"/>
    <property type="molecule type" value="Genomic_DNA"/>
</dbReference>
<dbReference type="GO" id="GO:0008381">
    <property type="term" value="F:mechanosensitive monoatomic ion channel activity"/>
    <property type="evidence" value="ECO:0007669"/>
    <property type="project" value="InterPro"/>
</dbReference>
<keyword evidence="10" id="KW-1185">Reference proteome</keyword>
<feature type="region of interest" description="Disordered" evidence="6">
    <location>
        <begin position="343"/>
        <end position="370"/>
    </location>
</feature>
<accession>A0A0K1PPH8</accession>
<keyword evidence="4 7" id="KW-1133">Transmembrane helix</keyword>
<sequence>MSTTTEPAIVARILGLMQWQVGLAVVLLALVAWLLDVALRPRWSPSRRRIMSAQFEKLRDTGVVSLGVWFMTEGLRRLSSPPWLSGAFGLLVLVAWMVFGLRIGRVFVFEWLFASTREGVPLLLVDLFTLAASLFGFGALLHGVFLVEVTSLLATSALASVVLGLAMQDTLGHLFAGISLQLDRPFRLGDWVEVRSGSEKISGQVLEVSWRATLVLSLTEELVTIPNKTVAQGTISNFSGRERPFVRSHVFRIPLDADLDVVRDALLEAARSVEGIVADPAPLPLVIETTESWIAVKMVNFLTDYGQQFTIGDAFHSSALRLLRERGIKLATARLLVERERTEQAALPATTSKSSTRAAAVSAHSKSSPP</sequence>
<name>A0A0K1PPH8_9BACT</name>
<feature type="domain" description="Mechanosensitive ion channel MscS" evidence="8">
    <location>
        <begin position="170"/>
        <end position="239"/>
    </location>
</feature>
<dbReference type="SUPFAM" id="SSF50182">
    <property type="entry name" value="Sm-like ribonucleoproteins"/>
    <property type="match status" value="1"/>
</dbReference>
<organism evidence="9 10">
    <name type="scientific">Labilithrix luteola</name>
    <dbReference type="NCBI Taxonomy" id="1391654"/>
    <lineage>
        <taxon>Bacteria</taxon>
        <taxon>Pseudomonadati</taxon>
        <taxon>Myxococcota</taxon>
        <taxon>Polyangia</taxon>
        <taxon>Polyangiales</taxon>
        <taxon>Labilitrichaceae</taxon>
        <taxon>Labilithrix</taxon>
    </lineage>
</organism>
<dbReference type="Pfam" id="PF00924">
    <property type="entry name" value="MS_channel_2nd"/>
    <property type="match status" value="1"/>
</dbReference>
<proteinExistence type="predicted"/>
<keyword evidence="3 7" id="KW-0812">Transmembrane</keyword>
<feature type="transmembrane region" description="Helical" evidence="7">
    <location>
        <begin position="83"/>
        <end position="101"/>
    </location>
</feature>
<evidence type="ECO:0000256" key="1">
    <source>
        <dbReference type="ARBA" id="ARBA00004651"/>
    </source>
</evidence>
<dbReference type="InterPro" id="IPR010920">
    <property type="entry name" value="LSM_dom_sf"/>
</dbReference>
<evidence type="ECO:0000256" key="6">
    <source>
        <dbReference type="SAM" id="MobiDB-lite"/>
    </source>
</evidence>
<dbReference type="Proteomes" id="UP000064967">
    <property type="component" value="Chromosome"/>
</dbReference>
<dbReference type="STRING" id="1391654.AKJ09_01955"/>
<evidence type="ECO:0000313" key="9">
    <source>
        <dbReference type="EMBL" id="AKU95291.1"/>
    </source>
</evidence>
<evidence type="ECO:0000256" key="5">
    <source>
        <dbReference type="ARBA" id="ARBA00023136"/>
    </source>
</evidence>
<dbReference type="GO" id="GO:0005886">
    <property type="term" value="C:plasma membrane"/>
    <property type="evidence" value="ECO:0007669"/>
    <property type="project" value="UniProtKB-SubCell"/>
</dbReference>
<evidence type="ECO:0000313" key="10">
    <source>
        <dbReference type="Proteomes" id="UP000064967"/>
    </source>
</evidence>
<dbReference type="InterPro" id="IPR045275">
    <property type="entry name" value="MscS_archaea/bacteria_type"/>
</dbReference>
<dbReference type="PANTHER" id="PTHR30221:SF1">
    <property type="entry name" value="SMALL-CONDUCTANCE MECHANOSENSITIVE CHANNEL"/>
    <property type="match status" value="1"/>
</dbReference>
<dbReference type="InterPro" id="IPR023408">
    <property type="entry name" value="MscS_beta-dom_sf"/>
</dbReference>
<dbReference type="AlphaFoldDB" id="A0A0K1PPH8"/>
<evidence type="ECO:0000256" key="2">
    <source>
        <dbReference type="ARBA" id="ARBA00022475"/>
    </source>
</evidence>
<evidence type="ECO:0000259" key="8">
    <source>
        <dbReference type="Pfam" id="PF00924"/>
    </source>
</evidence>
<protein>
    <submittedName>
        <fullName evidence="9">Small-conductance mechanosensitive channel</fullName>
    </submittedName>
</protein>
<dbReference type="OrthoDB" id="9793781at2"/>
<dbReference type="Gene3D" id="2.30.30.60">
    <property type="match status" value="1"/>
</dbReference>
<dbReference type="PANTHER" id="PTHR30221">
    <property type="entry name" value="SMALL-CONDUCTANCE MECHANOSENSITIVE CHANNEL"/>
    <property type="match status" value="1"/>
</dbReference>
<feature type="transmembrane region" description="Helical" evidence="7">
    <location>
        <begin position="20"/>
        <end position="39"/>
    </location>
</feature>
<dbReference type="SUPFAM" id="SSF82689">
    <property type="entry name" value="Mechanosensitive channel protein MscS (YggB), C-terminal domain"/>
    <property type="match status" value="1"/>
</dbReference>
<keyword evidence="2" id="KW-1003">Cell membrane</keyword>